<dbReference type="Pfam" id="PF04960">
    <property type="entry name" value="Glutaminase"/>
    <property type="match status" value="1"/>
</dbReference>
<feature type="binding site" evidence="7">
    <location>
        <position position="64"/>
    </location>
    <ligand>
        <name>substrate</name>
    </ligand>
</feature>
<evidence type="ECO:0000313" key="10">
    <source>
        <dbReference type="Proteomes" id="UP000256253"/>
    </source>
</evidence>
<reference evidence="9 10" key="1">
    <citation type="submission" date="2018-08" db="EMBL/GenBank/DDBJ databases">
        <title>Sequencing the genomes of 1000 actinobacteria strains.</title>
        <authorList>
            <person name="Klenk H.-P."/>
        </authorList>
    </citation>
    <scope>NUCLEOTIDE SEQUENCE [LARGE SCALE GENOMIC DNA]</scope>
    <source>
        <strain evidence="9 10">DSM 22967</strain>
    </source>
</reference>
<dbReference type="RefSeq" id="WP_211308361.1">
    <property type="nucleotide sequence ID" value="NZ_QTUA01000001.1"/>
</dbReference>
<comment type="caution">
    <text evidence="9">The sequence shown here is derived from an EMBL/GenBank/DDBJ whole genome shotgun (WGS) entry which is preliminary data.</text>
</comment>
<accession>A0A3D9UVA2</accession>
<dbReference type="SUPFAM" id="SSF52091">
    <property type="entry name" value="SpoIIaa-like"/>
    <property type="match status" value="1"/>
</dbReference>
<dbReference type="InterPro" id="IPR012338">
    <property type="entry name" value="Beta-lactam/transpept-like"/>
</dbReference>
<dbReference type="GO" id="GO:0006537">
    <property type="term" value="P:glutamate biosynthetic process"/>
    <property type="evidence" value="ECO:0007669"/>
    <property type="project" value="TreeGrafter"/>
</dbReference>
<dbReference type="InterPro" id="IPR015868">
    <property type="entry name" value="Glutaminase"/>
</dbReference>
<dbReference type="EMBL" id="QTUA01000001">
    <property type="protein sequence ID" value="REF29924.1"/>
    <property type="molecule type" value="Genomic_DNA"/>
</dbReference>
<feature type="binding site" evidence="7">
    <location>
        <position position="160"/>
    </location>
    <ligand>
        <name>substrate</name>
    </ligand>
</feature>
<evidence type="ECO:0000313" key="9">
    <source>
        <dbReference type="EMBL" id="REF29924.1"/>
    </source>
</evidence>
<dbReference type="InterPro" id="IPR002645">
    <property type="entry name" value="STAS_dom"/>
</dbReference>
<dbReference type="GO" id="GO:0004359">
    <property type="term" value="F:glutaminase activity"/>
    <property type="evidence" value="ECO:0007669"/>
    <property type="project" value="UniProtKB-UniRule"/>
</dbReference>
<dbReference type="Proteomes" id="UP000256253">
    <property type="component" value="Unassembled WGS sequence"/>
</dbReference>
<dbReference type="HAMAP" id="MF_00313">
    <property type="entry name" value="Glutaminase"/>
    <property type="match status" value="1"/>
</dbReference>
<evidence type="ECO:0000256" key="4">
    <source>
        <dbReference type="ARBA" id="ARBA00022801"/>
    </source>
</evidence>
<dbReference type="PANTHER" id="PTHR12544">
    <property type="entry name" value="GLUTAMINASE"/>
    <property type="match status" value="1"/>
</dbReference>
<sequence>MKTPVSDFLEEILSSCAHETSGALADYIPELANVDPDQLAVAVCTTNGSLYCAGDADNAFTIQSISKAFVYALALQEHGVDAVVKRVGVEPSGEPFNELSLEAGSGRPLNPMINAGALTCHALIGGLDCDPDERFEKVRQGLSAFADRELDVDEAVFESELADAYRNNAIANMLRSYGVIDGDPADVVRGYTRQCSLRVTTRDLARMAATLAYGGVQPATGERVVDTDVVRQVLSVMMTCGMYDAAGDWMTSCGFPAKSGVSGGIMGALSGQVGLATFSPRLDDHGNSVRGITLCRRLSRDMGLHIMDSPEESQSAVRRDRRMRTSDGHLVRILSLQGELRFSGAELVLREIAEDDTDLERLVLDLRRVSSVDRVAGVMIAEGLRRVQQEGCRVVLVDPDGVLKVPAEHPAPERVEHLDEYRELPRV</sequence>
<feature type="binding site" evidence="7">
    <location>
        <position position="114"/>
    </location>
    <ligand>
        <name>substrate</name>
    </ligand>
</feature>
<dbReference type="FunFam" id="3.40.710.10:FF:000005">
    <property type="entry name" value="Glutaminase"/>
    <property type="match status" value="1"/>
</dbReference>
<dbReference type="GO" id="GO:0006543">
    <property type="term" value="P:L-glutamine catabolic process"/>
    <property type="evidence" value="ECO:0007669"/>
    <property type="project" value="TreeGrafter"/>
</dbReference>
<evidence type="ECO:0000256" key="1">
    <source>
        <dbReference type="ARBA" id="ARBA00011076"/>
    </source>
</evidence>
<comment type="subunit">
    <text evidence="2 7">Homotetramer.</text>
</comment>
<comment type="similarity">
    <text evidence="1 7">Belongs to the glutaminase family.</text>
</comment>
<dbReference type="Gene3D" id="3.40.710.10">
    <property type="entry name" value="DD-peptidase/beta-lactamase superfamily"/>
    <property type="match status" value="1"/>
</dbReference>
<dbReference type="PROSITE" id="PS50801">
    <property type="entry name" value="STAS"/>
    <property type="match status" value="1"/>
</dbReference>
<dbReference type="AlphaFoldDB" id="A0A3D9UVA2"/>
<dbReference type="EC" id="3.5.1.2" evidence="3 7"/>
<evidence type="ECO:0000256" key="7">
    <source>
        <dbReference type="HAMAP-Rule" id="MF_00313"/>
    </source>
</evidence>
<organism evidence="9 10">
    <name type="scientific">Calidifontibacter indicus</name>
    <dbReference type="NCBI Taxonomy" id="419650"/>
    <lineage>
        <taxon>Bacteria</taxon>
        <taxon>Bacillati</taxon>
        <taxon>Actinomycetota</taxon>
        <taxon>Actinomycetes</taxon>
        <taxon>Micrococcales</taxon>
        <taxon>Dermacoccaceae</taxon>
        <taxon>Calidifontibacter</taxon>
    </lineage>
</organism>
<evidence type="ECO:0000259" key="8">
    <source>
        <dbReference type="PROSITE" id="PS50801"/>
    </source>
</evidence>
<feature type="binding site" evidence="7">
    <location>
        <position position="261"/>
    </location>
    <ligand>
        <name>substrate</name>
    </ligand>
</feature>
<dbReference type="InterPro" id="IPR036513">
    <property type="entry name" value="STAS_dom_sf"/>
</dbReference>
<gene>
    <name evidence="7" type="primary">glsA</name>
    <name evidence="9" type="ORF">DFJ65_0909</name>
</gene>
<dbReference type="PANTHER" id="PTHR12544:SF29">
    <property type="entry name" value="GLUTAMINASE"/>
    <property type="match status" value="1"/>
</dbReference>
<proteinExistence type="inferred from homology"/>
<evidence type="ECO:0000256" key="3">
    <source>
        <dbReference type="ARBA" id="ARBA00012918"/>
    </source>
</evidence>
<dbReference type="Gene3D" id="3.30.750.24">
    <property type="entry name" value="STAS domain"/>
    <property type="match status" value="1"/>
</dbReference>
<protein>
    <recommendedName>
        <fullName evidence="6 7">Glutaminase</fullName>
        <ecNumber evidence="3 7">3.5.1.2</ecNumber>
    </recommendedName>
</protein>
<dbReference type="SUPFAM" id="SSF56601">
    <property type="entry name" value="beta-lactamase/transpeptidase-like"/>
    <property type="match status" value="1"/>
</dbReference>
<keyword evidence="7" id="KW-0007">Acetylation</keyword>
<feature type="binding site" evidence="7">
    <location>
        <position position="243"/>
    </location>
    <ligand>
        <name>substrate</name>
    </ligand>
</feature>
<evidence type="ECO:0000256" key="5">
    <source>
        <dbReference type="ARBA" id="ARBA00049534"/>
    </source>
</evidence>
<keyword evidence="4 7" id="KW-0378">Hydrolase</keyword>
<keyword evidence="10" id="KW-1185">Reference proteome</keyword>
<evidence type="ECO:0000256" key="6">
    <source>
        <dbReference type="ARBA" id="ARBA00070405"/>
    </source>
</evidence>
<dbReference type="NCBIfam" id="NF002134">
    <property type="entry name" value="PRK00971.1-4"/>
    <property type="match status" value="1"/>
</dbReference>
<dbReference type="NCBIfam" id="TIGR03814">
    <property type="entry name" value="Gln_ase"/>
    <property type="match status" value="1"/>
</dbReference>
<comment type="catalytic activity">
    <reaction evidence="5 7">
        <text>L-glutamine + H2O = L-glutamate + NH4(+)</text>
        <dbReference type="Rhea" id="RHEA:15889"/>
        <dbReference type="ChEBI" id="CHEBI:15377"/>
        <dbReference type="ChEBI" id="CHEBI:28938"/>
        <dbReference type="ChEBI" id="CHEBI:29985"/>
        <dbReference type="ChEBI" id="CHEBI:58359"/>
        <dbReference type="EC" id="3.5.1.2"/>
    </reaction>
</comment>
<feature type="binding site" evidence="7">
    <location>
        <position position="167"/>
    </location>
    <ligand>
        <name>substrate</name>
    </ligand>
</feature>
<evidence type="ECO:0000256" key="2">
    <source>
        <dbReference type="ARBA" id="ARBA00011881"/>
    </source>
</evidence>
<feature type="binding site" evidence="7">
    <location>
        <position position="191"/>
    </location>
    <ligand>
        <name>substrate</name>
    </ligand>
</feature>
<feature type="domain" description="STAS" evidence="8">
    <location>
        <begin position="331"/>
        <end position="405"/>
    </location>
</feature>
<name>A0A3D9UVA2_9MICO</name>
<dbReference type="Pfam" id="PF01740">
    <property type="entry name" value="STAS"/>
    <property type="match status" value="1"/>
</dbReference>